<evidence type="ECO:0000313" key="5">
    <source>
        <dbReference type="Proteomes" id="UP000476212"/>
    </source>
</evidence>
<evidence type="ECO:0000313" key="3">
    <source>
        <dbReference type="EMBL" id="MTV90705.1"/>
    </source>
</evidence>
<evidence type="ECO:0000256" key="1">
    <source>
        <dbReference type="ARBA" id="ARBA00022737"/>
    </source>
</evidence>
<dbReference type="EMBL" id="WNHU01000066">
    <property type="protein sequence ID" value="MTV43918.1"/>
    <property type="molecule type" value="Genomic_DNA"/>
</dbReference>
<evidence type="ECO:0008006" key="6">
    <source>
        <dbReference type="Google" id="ProtNLM"/>
    </source>
</evidence>
<dbReference type="AlphaFoldDB" id="A0A6G2DLS2"/>
<reference evidence="4 5" key="1">
    <citation type="submission" date="2019-11" db="EMBL/GenBank/DDBJ databases">
        <title>Growth characteristics of pneumococcus vary with the chemical composition of the capsule and with environmental conditions.</title>
        <authorList>
            <person name="Tothpal A."/>
            <person name="Desobry K."/>
            <person name="Joshi S."/>
            <person name="Wyllie A.L."/>
            <person name="Weinberger D.M."/>
        </authorList>
    </citation>
    <scope>NUCLEOTIDE SEQUENCE [LARGE SCALE GENOMIC DNA]</scope>
    <source>
        <strain evidence="4">pnumococcus09N</strain>
        <strain evidence="2">Pnumococcus09N</strain>
        <strain evidence="5">pnumococcus15C</strain>
        <strain evidence="3">Pnumococcus15C</strain>
    </source>
</reference>
<organism evidence="3 5">
    <name type="scientific">Streptococcus pneumoniae</name>
    <dbReference type="NCBI Taxonomy" id="1313"/>
    <lineage>
        <taxon>Bacteria</taxon>
        <taxon>Bacillati</taxon>
        <taxon>Bacillota</taxon>
        <taxon>Bacilli</taxon>
        <taxon>Lactobacillales</taxon>
        <taxon>Streptococcaceae</taxon>
        <taxon>Streptococcus</taxon>
    </lineage>
</organism>
<sequence length="48" mass="5349">YLEASGAMKASQWFKVSDKWYYVNGSGALAVNTTVDSYRVNANGEWVN</sequence>
<name>A0A6G2DLS2_STREE</name>
<dbReference type="SUPFAM" id="SSF69360">
    <property type="entry name" value="Cell wall binding repeat"/>
    <property type="match status" value="1"/>
</dbReference>
<comment type="caution">
    <text evidence="3">The sequence shown here is derived from an EMBL/GenBank/DDBJ whole genome shotgun (WGS) entry which is preliminary data.</text>
</comment>
<protein>
    <recommendedName>
        <fullName evidence="6">Choline-binding protein D</fullName>
    </recommendedName>
</protein>
<proteinExistence type="predicted"/>
<accession>A0A6G2DLS2</accession>
<dbReference type="Pfam" id="PF19085">
    <property type="entry name" value="Choline_bind_2"/>
    <property type="match status" value="1"/>
</dbReference>
<dbReference type="Gene3D" id="2.10.270.10">
    <property type="entry name" value="Cholin Binding"/>
    <property type="match status" value="1"/>
</dbReference>
<feature type="non-terminal residue" evidence="3">
    <location>
        <position position="1"/>
    </location>
</feature>
<evidence type="ECO:0000313" key="2">
    <source>
        <dbReference type="EMBL" id="MTV43918.1"/>
    </source>
</evidence>
<dbReference type="Proteomes" id="UP000467349">
    <property type="component" value="Unassembled WGS sequence"/>
</dbReference>
<dbReference type="InterPro" id="IPR018337">
    <property type="entry name" value="Cell_wall/Cho-bd_repeat"/>
</dbReference>
<evidence type="ECO:0000313" key="4">
    <source>
        <dbReference type="Proteomes" id="UP000467349"/>
    </source>
</evidence>
<keyword evidence="1" id="KW-0677">Repeat</keyword>
<gene>
    <name evidence="3" type="ORF">GM544_09530</name>
    <name evidence="2" type="ORF">GM545_10010</name>
</gene>
<dbReference type="EMBL" id="WNIB01000063">
    <property type="protein sequence ID" value="MTV90705.1"/>
    <property type="molecule type" value="Genomic_DNA"/>
</dbReference>
<dbReference type="Proteomes" id="UP000476212">
    <property type="component" value="Unassembled WGS sequence"/>
</dbReference>